<evidence type="ECO:0000256" key="1">
    <source>
        <dbReference type="ARBA" id="ARBA00023002"/>
    </source>
</evidence>
<dbReference type="InterPro" id="IPR036291">
    <property type="entry name" value="NAD(P)-bd_dom_sf"/>
</dbReference>
<dbReference type="Proteomes" id="UP000476511">
    <property type="component" value="Unassembled WGS sequence"/>
</dbReference>
<feature type="domain" description="Mannitol dehydrogenase C-terminal" evidence="4">
    <location>
        <begin position="286"/>
        <end position="407"/>
    </location>
</feature>
<organism evidence="5 6">
    <name type="scientific">Agromyces kandeliae</name>
    <dbReference type="NCBI Taxonomy" id="2666141"/>
    <lineage>
        <taxon>Bacteria</taxon>
        <taxon>Bacillati</taxon>
        <taxon>Actinomycetota</taxon>
        <taxon>Actinomycetes</taxon>
        <taxon>Micrococcales</taxon>
        <taxon>Microbacteriaceae</taxon>
        <taxon>Agromyces</taxon>
    </lineage>
</organism>
<dbReference type="GO" id="GO:0008926">
    <property type="term" value="F:mannitol-1-phosphate 5-dehydrogenase activity"/>
    <property type="evidence" value="ECO:0007669"/>
    <property type="project" value="UniProtKB-EC"/>
</dbReference>
<dbReference type="Pfam" id="PF08125">
    <property type="entry name" value="Mannitol_dh_C"/>
    <property type="match status" value="1"/>
</dbReference>
<dbReference type="AlphaFoldDB" id="A0A6L5R5E1"/>
<dbReference type="PANTHER" id="PTHR43362">
    <property type="entry name" value="MANNITOL DEHYDROGENASE DSF1-RELATED"/>
    <property type="match status" value="1"/>
</dbReference>
<evidence type="ECO:0000313" key="6">
    <source>
        <dbReference type="Proteomes" id="UP000476511"/>
    </source>
</evidence>
<feature type="domain" description="Mannitol dehydrogenase N-terminal" evidence="3">
    <location>
        <begin position="22"/>
        <end position="277"/>
    </location>
</feature>
<evidence type="ECO:0000313" key="5">
    <source>
        <dbReference type="EMBL" id="MRX45212.1"/>
    </source>
</evidence>
<comment type="catalytic activity">
    <reaction evidence="2">
        <text>D-mannitol 1-phosphate + NAD(+) = beta-D-fructose 6-phosphate + NADH + H(+)</text>
        <dbReference type="Rhea" id="RHEA:19661"/>
        <dbReference type="ChEBI" id="CHEBI:15378"/>
        <dbReference type="ChEBI" id="CHEBI:57540"/>
        <dbReference type="ChEBI" id="CHEBI:57634"/>
        <dbReference type="ChEBI" id="CHEBI:57945"/>
        <dbReference type="ChEBI" id="CHEBI:61381"/>
        <dbReference type="EC" id="1.1.1.17"/>
    </reaction>
</comment>
<dbReference type="SUPFAM" id="SSF51735">
    <property type="entry name" value="NAD(P)-binding Rossmann-fold domains"/>
    <property type="match status" value="1"/>
</dbReference>
<dbReference type="PRINTS" id="PR00084">
    <property type="entry name" value="MTLDHDRGNASE"/>
</dbReference>
<dbReference type="InterPro" id="IPR008927">
    <property type="entry name" value="6-PGluconate_DH-like_C_sf"/>
</dbReference>
<reference evidence="5 6" key="1">
    <citation type="submission" date="2019-11" db="EMBL/GenBank/DDBJ databases">
        <title>Agromyces kandeliae sp. nov., isolated from mangrove soil.</title>
        <authorList>
            <person name="Wang R."/>
        </authorList>
    </citation>
    <scope>NUCLEOTIDE SEQUENCE [LARGE SCALE GENOMIC DNA]</scope>
    <source>
        <strain evidence="5 6">Q22</strain>
    </source>
</reference>
<evidence type="ECO:0000259" key="4">
    <source>
        <dbReference type="Pfam" id="PF08125"/>
    </source>
</evidence>
<dbReference type="Gene3D" id="3.40.50.720">
    <property type="entry name" value="NAD(P)-binding Rossmann-like Domain"/>
    <property type="match status" value="1"/>
</dbReference>
<evidence type="ECO:0000259" key="3">
    <source>
        <dbReference type="Pfam" id="PF01232"/>
    </source>
</evidence>
<protein>
    <submittedName>
        <fullName evidence="5">Mannitol dehydrogenase family protein</fullName>
    </submittedName>
</protein>
<dbReference type="InterPro" id="IPR013328">
    <property type="entry name" value="6PGD_dom2"/>
</dbReference>
<proteinExistence type="predicted"/>
<dbReference type="InterPro" id="IPR013118">
    <property type="entry name" value="Mannitol_DH_C"/>
</dbReference>
<dbReference type="InterPro" id="IPR050988">
    <property type="entry name" value="Mannitol_DH/Oxidoreductase"/>
</dbReference>
<sequence>MTNLYSPVPLHREPGAAVPPVRIVHLGLGAFHRSHQAWFTAHATDAAEWGIAAFTGRSTEIAAQLTDQDGQYTLVVRGPEGDSFEVVDSVVRAIPGTDVAAFVELAASEPVAILTLTITEAGYRLGADGRLDLTDPDVAADVALLRRLFDAQAALPGFEYPRTALGRVLLALEQRRRTSTPALAIVPCDNIPDNGHVVREALGALATATSSTLAAWLDSGISVVSTSVDRITPRGTPEDAQLVLDATGVADRAPVVTEPFSDWVLAGDFPSGRPAWETAGARFVDDIAPWEARKLWMLNGAHTLLAASGPLRGHALVSEAIDDPVCRDLVTALWEEDARHLTGVEVDDYAADLLARFRNPRIEHRLAQIALDATTKMRVRIVPVARLERAAGRSAAGCAAAVAAWILAGHDAVETRGAAAESRTARQVADLDPVLGGDAAFCARVDAAVADLTTKALLTESETA</sequence>
<evidence type="ECO:0000256" key="2">
    <source>
        <dbReference type="ARBA" id="ARBA00048615"/>
    </source>
</evidence>
<dbReference type="PANTHER" id="PTHR43362:SF1">
    <property type="entry name" value="MANNITOL DEHYDROGENASE 2-RELATED"/>
    <property type="match status" value="1"/>
</dbReference>
<dbReference type="SUPFAM" id="SSF48179">
    <property type="entry name" value="6-phosphogluconate dehydrogenase C-terminal domain-like"/>
    <property type="match status" value="1"/>
</dbReference>
<dbReference type="InterPro" id="IPR000669">
    <property type="entry name" value="Mannitol_DH"/>
</dbReference>
<comment type="caution">
    <text evidence="5">The sequence shown here is derived from an EMBL/GenBank/DDBJ whole genome shotgun (WGS) entry which is preliminary data.</text>
</comment>
<dbReference type="EMBL" id="WKJD01000021">
    <property type="protein sequence ID" value="MRX45212.1"/>
    <property type="molecule type" value="Genomic_DNA"/>
</dbReference>
<name>A0A6L5R5E1_9MICO</name>
<gene>
    <name evidence="5" type="ORF">GJR97_15975</name>
</gene>
<keyword evidence="6" id="KW-1185">Reference proteome</keyword>
<dbReference type="Gene3D" id="1.10.1040.10">
    <property type="entry name" value="N-(1-d-carboxylethyl)-l-norvaline Dehydrogenase, domain 2"/>
    <property type="match status" value="1"/>
</dbReference>
<accession>A0A6L5R5E1</accession>
<dbReference type="InterPro" id="IPR013131">
    <property type="entry name" value="Mannitol_DH_N"/>
</dbReference>
<keyword evidence="1" id="KW-0560">Oxidoreductase</keyword>
<dbReference type="Pfam" id="PF01232">
    <property type="entry name" value="Mannitol_dh"/>
    <property type="match status" value="1"/>
</dbReference>